<proteinExistence type="predicted"/>
<sequence>MYKRTGSRDDQLDGRQLRQLLRNHPGGARSREPCPRQHVYVSLEGNLKAPLSKNSVTTQQQRFGHLLAHLTL</sequence>
<evidence type="ECO:0000313" key="2">
    <source>
        <dbReference type="Proteomes" id="UP001164929"/>
    </source>
</evidence>
<dbReference type="EMBL" id="JAQIZT010000005">
    <property type="protein sequence ID" value="KAJ6999049.1"/>
    <property type="molecule type" value="Genomic_DNA"/>
</dbReference>
<keyword evidence="2" id="KW-1185">Reference proteome</keyword>
<comment type="caution">
    <text evidence="1">The sequence shown here is derived from an EMBL/GenBank/DDBJ whole genome shotgun (WGS) entry which is preliminary data.</text>
</comment>
<organism evidence="1 2">
    <name type="scientific">Populus alba x Populus x berolinensis</name>
    <dbReference type="NCBI Taxonomy" id="444605"/>
    <lineage>
        <taxon>Eukaryota</taxon>
        <taxon>Viridiplantae</taxon>
        <taxon>Streptophyta</taxon>
        <taxon>Embryophyta</taxon>
        <taxon>Tracheophyta</taxon>
        <taxon>Spermatophyta</taxon>
        <taxon>Magnoliopsida</taxon>
        <taxon>eudicotyledons</taxon>
        <taxon>Gunneridae</taxon>
        <taxon>Pentapetalae</taxon>
        <taxon>rosids</taxon>
        <taxon>fabids</taxon>
        <taxon>Malpighiales</taxon>
        <taxon>Salicaceae</taxon>
        <taxon>Saliceae</taxon>
        <taxon>Populus</taxon>
    </lineage>
</organism>
<protein>
    <submittedName>
        <fullName evidence="1">Uncharacterized protein</fullName>
    </submittedName>
</protein>
<name>A0AAD6W5Q2_9ROSI</name>
<dbReference type="AlphaFoldDB" id="A0AAD6W5Q2"/>
<gene>
    <name evidence="1" type="ORF">NC653_015015</name>
</gene>
<reference evidence="1" key="1">
    <citation type="journal article" date="2023" name="Mol. Ecol. Resour.">
        <title>Chromosome-level genome assembly of a triploid poplar Populus alba 'Berolinensis'.</title>
        <authorList>
            <person name="Chen S."/>
            <person name="Yu Y."/>
            <person name="Wang X."/>
            <person name="Wang S."/>
            <person name="Zhang T."/>
            <person name="Zhou Y."/>
            <person name="He R."/>
            <person name="Meng N."/>
            <person name="Wang Y."/>
            <person name="Liu W."/>
            <person name="Liu Z."/>
            <person name="Liu J."/>
            <person name="Guo Q."/>
            <person name="Huang H."/>
            <person name="Sederoff R.R."/>
            <person name="Wang G."/>
            <person name="Qu G."/>
            <person name="Chen S."/>
        </authorList>
    </citation>
    <scope>NUCLEOTIDE SEQUENCE</scope>
    <source>
        <strain evidence="1">SC-2020</strain>
    </source>
</reference>
<evidence type="ECO:0000313" key="1">
    <source>
        <dbReference type="EMBL" id="KAJ6999049.1"/>
    </source>
</evidence>
<accession>A0AAD6W5Q2</accession>
<dbReference type="Proteomes" id="UP001164929">
    <property type="component" value="Chromosome 5"/>
</dbReference>